<dbReference type="EMBL" id="VIIS01000537">
    <property type="protein sequence ID" value="KAF0307840.1"/>
    <property type="molecule type" value="Genomic_DNA"/>
</dbReference>
<keyword evidence="3 5" id="KW-0378">Hydrolase</keyword>
<reference evidence="7 8" key="1">
    <citation type="submission" date="2019-07" db="EMBL/GenBank/DDBJ databases">
        <title>Draft genome assembly of a fouling barnacle, Amphibalanus amphitrite (Darwin, 1854): The first reference genome for Thecostraca.</title>
        <authorList>
            <person name="Kim W."/>
        </authorList>
    </citation>
    <scope>NUCLEOTIDE SEQUENCE [LARGE SCALE GENOMIC DNA]</scope>
    <source>
        <strain evidence="7">SNU_AA5</strain>
        <tissue evidence="7">Soma without cirri and trophi</tissue>
    </source>
</reference>
<dbReference type="EC" id="3.1.1.-" evidence="5"/>
<dbReference type="AlphaFoldDB" id="A0A6A4WW05"/>
<sequence>MLFDPLGIITPFVLIAKCLIQTLWQKKLAWDEDMPEEELVIWKNWLGELSYLEDLAVPRCLKSAVTEEVHTVELHLFADASERAFAAAGFKGIRYAKPPVGSLRFQPPQRHLAWRGVADGLSHGNVCPQFDKLANNTLKGDEDCLFANVYTPHLPELSRPATAGLPVMVYIHGGGFSTGSGDDDIYGPSYFMDEDVVLVTFNYRLNTFGFFTTHDAVAPGNYGLRDQVQLLQWVQDNIAAFGGDPHAVTIFGESAGGASVSLLMLSPLAKGLFHHAITQSGTALARWGLGSRKTNAAKKLAALLGCPMEDVTSMVECTRKQPWEKIAEHTKTLKPGFQEQLRVDREAENPLIPDDPHLLLARGEFNLVPWMIGLTEEEGAFFAPSLFANKRVVEALFKENLSEWAQTAGLVTVSGVNKLDCGADPMKEAKRVYDFYVGDRDVNASSLLPLTQGWADRHLVSPMAAEMTLASQYAPVYKYLLDHIGPGRLSQAHVNLFRPGVPDFGTTHADDILYLFSNDKLPPVRRGTPTHTMVRFMVNVWTTFARTGRPGSDVLPMPDWPVFTELHQRHMRLNTAPSVGERLFQERIDFWKTVPINEPWRHPVADGLCLEGPNAEGGE</sequence>
<dbReference type="GO" id="GO:0052689">
    <property type="term" value="F:carboxylic ester hydrolase activity"/>
    <property type="evidence" value="ECO:0007669"/>
    <property type="project" value="UniProtKB-KW"/>
</dbReference>
<name>A0A6A4WW05_AMPAM</name>
<feature type="domain" description="Carboxylesterase type B" evidence="6">
    <location>
        <begin position="86"/>
        <end position="591"/>
    </location>
</feature>
<comment type="caution">
    <text evidence="7">The sequence shown here is derived from an EMBL/GenBank/DDBJ whole genome shotgun (WGS) entry which is preliminary data.</text>
</comment>
<dbReference type="InterPro" id="IPR019826">
    <property type="entry name" value="Carboxylesterase_B_AS"/>
</dbReference>
<evidence type="ECO:0000313" key="8">
    <source>
        <dbReference type="Proteomes" id="UP000440578"/>
    </source>
</evidence>
<accession>A0A6A4WW05</accession>
<evidence type="ECO:0000256" key="3">
    <source>
        <dbReference type="ARBA" id="ARBA00022801"/>
    </source>
</evidence>
<dbReference type="InterPro" id="IPR050309">
    <property type="entry name" value="Type-B_Carboxylest/Lipase"/>
</dbReference>
<comment type="similarity">
    <text evidence="1 5">Belongs to the type-B carboxylesterase/lipase family.</text>
</comment>
<keyword evidence="4" id="KW-0325">Glycoprotein</keyword>
<gene>
    <name evidence="7" type="primary">ESTF_6</name>
    <name evidence="7" type="ORF">FJT64_020855</name>
</gene>
<evidence type="ECO:0000256" key="5">
    <source>
        <dbReference type="RuleBase" id="RU361235"/>
    </source>
</evidence>
<evidence type="ECO:0000259" key="6">
    <source>
        <dbReference type="Pfam" id="PF00135"/>
    </source>
</evidence>
<protein>
    <recommendedName>
        <fullName evidence="5">Carboxylic ester hydrolase</fullName>
        <ecNumber evidence="5">3.1.1.-</ecNumber>
    </recommendedName>
</protein>
<evidence type="ECO:0000256" key="4">
    <source>
        <dbReference type="ARBA" id="ARBA00023180"/>
    </source>
</evidence>
<proteinExistence type="inferred from homology"/>
<keyword evidence="8" id="KW-1185">Reference proteome</keyword>
<dbReference type="PROSITE" id="PS00122">
    <property type="entry name" value="CARBOXYLESTERASE_B_1"/>
    <property type="match status" value="1"/>
</dbReference>
<evidence type="ECO:0000256" key="2">
    <source>
        <dbReference type="ARBA" id="ARBA00022487"/>
    </source>
</evidence>
<keyword evidence="2" id="KW-0719">Serine esterase</keyword>
<dbReference type="Gene3D" id="3.40.50.1820">
    <property type="entry name" value="alpha/beta hydrolase"/>
    <property type="match status" value="1"/>
</dbReference>
<dbReference type="PANTHER" id="PTHR11559">
    <property type="entry name" value="CARBOXYLESTERASE"/>
    <property type="match status" value="1"/>
</dbReference>
<dbReference type="InterPro" id="IPR029058">
    <property type="entry name" value="AB_hydrolase_fold"/>
</dbReference>
<evidence type="ECO:0000313" key="7">
    <source>
        <dbReference type="EMBL" id="KAF0307840.1"/>
    </source>
</evidence>
<dbReference type="SUPFAM" id="SSF53474">
    <property type="entry name" value="alpha/beta-Hydrolases"/>
    <property type="match status" value="1"/>
</dbReference>
<organism evidence="7 8">
    <name type="scientific">Amphibalanus amphitrite</name>
    <name type="common">Striped barnacle</name>
    <name type="synonym">Balanus amphitrite</name>
    <dbReference type="NCBI Taxonomy" id="1232801"/>
    <lineage>
        <taxon>Eukaryota</taxon>
        <taxon>Metazoa</taxon>
        <taxon>Ecdysozoa</taxon>
        <taxon>Arthropoda</taxon>
        <taxon>Crustacea</taxon>
        <taxon>Multicrustacea</taxon>
        <taxon>Cirripedia</taxon>
        <taxon>Thoracica</taxon>
        <taxon>Thoracicalcarea</taxon>
        <taxon>Balanomorpha</taxon>
        <taxon>Balanoidea</taxon>
        <taxon>Balanidae</taxon>
        <taxon>Amphibalaninae</taxon>
        <taxon>Amphibalanus</taxon>
    </lineage>
</organism>
<evidence type="ECO:0000256" key="1">
    <source>
        <dbReference type="ARBA" id="ARBA00005964"/>
    </source>
</evidence>
<dbReference type="Pfam" id="PF00135">
    <property type="entry name" value="COesterase"/>
    <property type="match status" value="1"/>
</dbReference>
<dbReference type="OrthoDB" id="7744478at2759"/>
<dbReference type="InterPro" id="IPR002018">
    <property type="entry name" value="CarbesteraseB"/>
</dbReference>
<dbReference type="Proteomes" id="UP000440578">
    <property type="component" value="Unassembled WGS sequence"/>
</dbReference>